<dbReference type="Proteomes" id="UP000094444">
    <property type="component" value="Unassembled WGS sequence"/>
</dbReference>
<evidence type="ECO:0000313" key="6">
    <source>
        <dbReference type="Proteomes" id="UP000094444"/>
    </source>
</evidence>
<accession>A0A2P5I2F6</accession>
<sequence length="960" mass="107447">MSENSDRVLTQEHLRAAGDNCGKIDWGKVYGPEFYQSTRLLDMVLQEARHGDLEHLNKYLNVVKDNLLPIFHRFRRVFPEEIYEFYAISNKYNHHETGLYAEMVRDLDTVMANFQTQTPDLWPMLQEILQEDTCQHDMRCLRLWGGCKTLGIPEKETAVITVNYGNRIDGDDLVTKSYKAMSSRLYQKSSLQHQQIQHLTHLLAENDLQLPREFATVQKELDDLNMSRSEEELAEADMEKGEDVCPDAKAFQMFEGVEGSGLFVGTFQNKAKPFTMPPPDPPQFDNYLCRKLLNYLMKGKFIKPFMQRPTEREAPGYSDVVTRHRDITMIKNCLDGSFKRGTGSTNYEERVFFGDLRLMLENYRHFFGEGSSQYACALRFENATYKRLLEYGEPGETAKRLFNEPVLPQFNDPEPEENADLEPEENADLEPEENADPEPDVNADFTLVTINDDDTEIRELMDFNTPRPHAPSTPSFGKSNTHNTIDRAWKGLEKGLQYNKDVGQPTQALFRHNARQPGASSSAQPGASSPAQPGPYSSAQPPRLHPDGDETGQQPAGEHSFFDQYDYPDPNAEAFGPLSEGSIDDLDADDRLRDYPPFSDSDHLFSDGEDSEEEVYTSTYNPPARFFDDQDEAEDFSDYDAPLLKKRKTAGKEFASASASSSRKRRRDDSDEDYVPEKPSKKQRNTAAKGKAPAASSSGKAPTASSWGKAPLASSSGKAPRAATRAAPGAAPAAHTVSTAPVMSAAPAVSAAPAAPVVSSSRKRSRDDDDDDDDDDDGDNEQSSKRQKPSSPVVAGPSHQAAADQPQPDPATTALGHTDQGTVTVSQLHRLPKWRRKVRAANRPWVFGYSLGGQYGLYIMRCPGKPCPKANCNDGPEVFSKNPWIDDAANATLHLFQCFGPFDDGNHDQMVRQFCRQVVSDDKKAVSVEWARKWNNDLIAEYGYQDNNDLRESNFPEVQA</sequence>
<dbReference type="EMBL" id="MAVT02000344">
    <property type="protein sequence ID" value="POS76679.1"/>
    <property type="molecule type" value="Genomic_DNA"/>
</dbReference>
<dbReference type="InterPro" id="IPR001487">
    <property type="entry name" value="Bromodomain"/>
</dbReference>
<dbReference type="SUPFAM" id="SSF47370">
    <property type="entry name" value="Bromodomain"/>
    <property type="match status" value="1"/>
</dbReference>
<evidence type="ECO:0000313" key="5">
    <source>
        <dbReference type="EMBL" id="POS76679.1"/>
    </source>
</evidence>
<dbReference type="Pfam" id="PF00439">
    <property type="entry name" value="Bromodomain"/>
    <property type="match status" value="1"/>
</dbReference>
<feature type="compositionally biased region" description="Acidic residues" evidence="3">
    <location>
        <begin position="629"/>
        <end position="638"/>
    </location>
</feature>
<dbReference type="Gene3D" id="1.20.920.10">
    <property type="entry name" value="Bromodomain-like"/>
    <property type="match status" value="1"/>
</dbReference>
<feature type="compositionally biased region" description="Low complexity" evidence="3">
    <location>
        <begin position="719"/>
        <end position="760"/>
    </location>
</feature>
<name>A0A2P5I2F6_DIAHE</name>
<dbReference type="InterPro" id="IPR036427">
    <property type="entry name" value="Bromodomain-like_sf"/>
</dbReference>
<evidence type="ECO:0000256" key="2">
    <source>
        <dbReference type="PROSITE-ProRule" id="PRU00035"/>
    </source>
</evidence>
<feature type="compositionally biased region" description="Low complexity" evidence="3">
    <location>
        <begin position="516"/>
        <end position="542"/>
    </location>
</feature>
<dbReference type="AlphaFoldDB" id="A0A2P5I2F6"/>
<evidence type="ECO:0000256" key="1">
    <source>
        <dbReference type="ARBA" id="ARBA00023117"/>
    </source>
</evidence>
<feature type="compositionally biased region" description="Basic and acidic residues" evidence="3">
    <location>
        <begin position="484"/>
        <end position="493"/>
    </location>
</feature>
<feature type="compositionally biased region" description="Basic and acidic residues" evidence="3">
    <location>
        <begin position="589"/>
        <end position="606"/>
    </location>
</feature>
<keyword evidence="6" id="KW-1185">Reference proteome</keyword>
<feature type="domain" description="Bromo" evidence="4">
    <location>
        <begin position="297"/>
        <end position="374"/>
    </location>
</feature>
<feature type="region of interest" description="Disordered" evidence="3">
    <location>
        <begin position="463"/>
        <end position="827"/>
    </location>
</feature>
<proteinExistence type="predicted"/>
<feature type="compositionally biased region" description="Low complexity" evidence="3">
    <location>
        <begin position="800"/>
        <end position="814"/>
    </location>
</feature>
<feature type="compositionally biased region" description="Acidic residues" evidence="3">
    <location>
        <begin position="413"/>
        <end position="441"/>
    </location>
</feature>
<feature type="compositionally biased region" description="Low complexity" evidence="3">
    <location>
        <begin position="686"/>
        <end position="706"/>
    </location>
</feature>
<feature type="region of interest" description="Disordered" evidence="3">
    <location>
        <begin position="401"/>
        <end position="446"/>
    </location>
</feature>
<dbReference type="GO" id="GO:0006325">
    <property type="term" value="P:chromatin organization"/>
    <property type="evidence" value="ECO:0007669"/>
    <property type="project" value="UniProtKB-ARBA"/>
</dbReference>
<comment type="caution">
    <text evidence="5">The sequence shown here is derived from an EMBL/GenBank/DDBJ whole genome shotgun (WGS) entry which is preliminary data.</text>
</comment>
<dbReference type="PROSITE" id="PS50014">
    <property type="entry name" value="BROMODOMAIN_2"/>
    <property type="match status" value="1"/>
</dbReference>
<feature type="compositionally biased region" description="Polar residues" evidence="3">
    <location>
        <begin position="472"/>
        <end position="483"/>
    </location>
</feature>
<dbReference type="InParanoid" id="A0A2P5I2F6"/>
<evidence type="ECO:0000259" key="4">
    <source>
        <dbReference type="PROSITE" id="PS50014"/>
    </source>
</evidence>
<keyword evidence="1 2" id="KW-0103">Bromodomain</keyword>
<dbReference type="OrthoDB" id="5239733at2759"/>
<evidence type="ECO:0000256" key="3">
    <source>
        <dbReference type="SAM" id="MobiDB-lite"/>
    </source>
</evidence>
<dbReference type="CDD" id="cd04369">
    <property type="entry name" value="Bromodomain"/>
    <property type="match status" value="1"/>
</dbReference>
<gene>
    <name evidence="5" type="ORF">DHEL01_v204929</name>
</gene>
<dbReference type="SMART" id="SM00297">
    <property type="entry name" value="BROMO"/>
    <property type="match status" value="1"/>
</dbReference>
<feature type="compositionally biased region" description="Acidic residues" evidence="3">
    <location>
        <begin position="768"/>
        <end position="780"/>
    </location>
</feature>
<organism evidence="5 6">
    <name type="scientific">Diaporthe helianthi</name>
    <dbReference type="NCBI Taxonomy" id="158607"/>
    <lineage>
        <taxon>Eukaryota</taxon>
        <taxon>Fungi</taxon>
        <taxon>Dikarya</taxon>
        <taxon>Ascomycota</taxon>
        <taxon>Pezizomycotina</taxon>
        <taxon>Sordariomycetes</taxon>
        <taxon>Sordariomycetidae</taxon>
        <taxon>Diaporthales</taxon>
        <taxon>Diaporthaceae</taxon>
        <taxon>Diaporthe</taxon>
    </lineage>
</organism>
<reference evidence="5" key="1">
    <citation type="submission" date="2017-09" db="EMBL/GenBank/DDBJ databases">
        <title>Polyketide synthases of a Diaporthe helianthi virulent isolate.</title>
        <authorList>
            <person name="Baroncelli R."/>
        </authorList>
    </citation>
    <scope>NUCLEOTIDE SEQUENCE [LARGE SCALE GENOMIC DNA]</scope>
    <source>
        <strain evidence="5">7/96</strain>
    </source>
</reference>
<protein>
    <recommendedName>
        <fullName evidence="4">Bromo domain-containing protein</fullName>
    </recommendedName>
</protein>